<organism evidence="2 3">
    <name type="scientific">Flavobacterium pisciphilum</name>
    <dbReference type="NCBI Taxonomy" id="2893755"/>
    <lineage>
        <taxon>Bacteria</taxon>
        <taxon>Pseudomonadati</taxon>
        <taxon>Bacteroidota</taxon>
        <taxon>Flavobacteriia</taxon>
        <taxon>Flavobacteriales</taxon>
        <taxon>Flavobacteriaceae</taxon>
        <taxon>Flavobacterium</taxon>
    </lineage>
</organism>
<accession>A0ABS8MWZ6</accession>
<gene>
    <name evidence="2" type="ORF">LNQ49_17145</name>
</gene>
<name>A0ABS8MWZ6_9FLAO</name>
<keyword evidence="1" id="KW-0732">Signal</keyword>
<evidence type="ECO:0000313" key="3">
    <source>
        <dbReference type="Proteomes" id="UP001430919"/>
    </source>
</evidence>
<evidence type="ECO:0000313" key="2">
    <source>
        <dbReference type="EMBL" id="MCC9073306.1"/>
    </source>
</evidence>
<dbReference type="EMBL" id="JAJJMO010000001">
    <property type="protein sequence ID" value="MCC9073306.1"/>
    <property type="molecule type" value="Genomic_DNA"/>
</dbReference>
<feature type="chain" id="PRO_5046899181" description="YD repeat-containing protein" evidence="1">
    <location>
        <begin position="21"/>
        <end position="252"/>
    </location>
</feature>
<dbReference type="PROSITE" id="PS51257">
    <property type="entry name" value="PROKAR_LIPOPROTEIN"/>
    <property type="match status" value="1"/>
</dbReference>
<evidence type="ECO:0000256" key="1">
    <source>
        <dbReference type="SAM" id="SignalP"/>
    </source>
</evidence>
<sequence length="252" mass="28412">MKKKLLCLFSVLLVFSSCSSDVTREDDDTTVVTNPTEGQIFLKKTVEKKANGTTETTIYTYDGNKIVSQVYNNTKEGIYYTYSGDLITKMEFKLADGSIEQINTYKYDGNKKLTEFLRTQPGQEDWDTKDTYVYNVDGTVSVFDEDGFKNSTITFLNGEVSEVVSTNSPNFKYTYDTKNNPFKNVLGMDKIAFVDGEGNGILHNIITEISSYGTDNITTTTTSKITYNVDGYPTKSFDNFEDAGTTTEYFYK</sequence>
<dbReference type="RefSeq" id="WP_229990241.1">
    <property type="nucleotide sequence ID" value="NZ_JAJJMO010000001.1"/>
</dbReference>
<protein>
    <recommendedName>
        <fullName evidence="4">YD repeat-containing protein</fullName>
    </recommendedName>
</protein>
<evidence type="ECO:0008006" key="4">
    <source>
        <dbReference type="Google" id="ProtNLM"/>
    </source>
</evidence>
<dbReference type="Gene3D" id="3.90.930.1">
    <property type="match status" value="1"/>
</dbReference>
<reference evidence="2" key="1">
    <citation type="submission" date="2021-11" db="EMBL/GenBank/DDBJ databases">
        <title>Description of novel Flavobacterium species.</title>
        <authorList>
            <person name="Saticioglu I.B."/>
            <person name="Ay H."/>
            <person name="Altun S."/>
            <person name="Duman M."/>
        </authorList>
    </citation>
    <scope>NUCLEOTIDE SEQUENCE</scope>
    <source>
        <strain evidence="2">F-65</strain>
    </source>
</reference>
<keyword evidence="3" id="KW-1185">Reference proteome</keyword>
<feature type="signal peptide" evidence="1">
    <location>
        <begin position="1"/>
        <end position="20"/>
    </location>
</feature>
<proteinExistence type="predicted"/>
<dbReference type="Proteomes" id="UP001430919">
    <property type="component" value="Unassembled WGS sequence"/>
</dbReference>
<comment type="caution">
    <text evidence="2">The sequence shown here is derived from an EMBL/GenBank/DDBJ whole genome shotgun (WGS) entry which is preliminary data.</text>
</comment>